<organism evidence="1 2">
    <name type="scientific">Pedobacter agri</name>
    <dbReference type="NCBI Taxonomy" id="454586"/>
    <lineage>
        <taxon>Bacteria</taxon>
        <taxon>Pseudomonadati</taxon>
        <taxon>Bacteroidota</taxon>
        <taxon>Sphingobacteriia</taxon>
        <taxon>Sphingobacteriales</taxon>
        <taxon>Sphingobacteriaceae</taxon>
        <taxon>Pedobacter</taxon>
    </lineage>
</organism>
<name>A0A9X3DF11_9SPHI</name>
<comment type="caution">
    <text evidence="1">The sequence shown here is derived from an EMBL/GenBank/DDBJ whole genome shotgun (WGS) entry which is preliminary data.</text>
</comment>
<reference evidence="1" key="1">
    <citation type="submission" date="2022-11" db="EMBL/GenBank/DDBJ databases">
        <authorList>
            <person name="Graham C."/>
            <person name="Newman J.D."/>
        </authorList>
    </citation>
    <scope>NUCLEOTIDE SEQUENCE</scope>
    <source>
        <strain evidence="1">DSM 19486</strain>
    </source>
</reference>
<accession>A0A9X3DF11</accession>
<gene>
    <name evidence="1" type="ORF">OQZ29_17655</name>
</gene>
<keyword evidence="2" id="KW-1185">Reference proteome</keyword>
<dbReference type="AlphaFoldDB" id="A0A9X3DF11"/>
<sequence>MDLDQLRTKACRTLALINLIERSNDKCKEILKCSYYPIYGKPNEQSEMVEFQNRVTQRLVNNLKRTTT</sequence>
<dbReference type="RefSeq" id="WP_157258989.1">
    <property type="nucleotide sequence ID" value="NZ_JAPJUH010000005.1"/>
</dbReference>
<dbReference type="EMBL" id="JAPJUH010000005">
    <property type="protein sequence ID" value="MCX3266588.1"/>
    <property type="molecule type" value="Genomic_DNA"/>
</dbReference>
<proteinExistence type="predicted"/>
<dbReference type="Proteomes" id="UP001142592">
    <property type="component" value="Unassembled WGS sequence"/>
</dbReference>
<evidence type="ECO:0000313" key="1">
    <source>
        <dbReference type="EMBL" id="MCX3266588.1"/>
    </source>
</evidence>
<protein>
    <submittedName>
        <fullName evidence="1">Uncharacterized protein</fullName>
    </submittedName>
</protein>
<evidence type="ECO:0000313" key="2">
    <source>
        <dbReference type="Proteomes" id="UP001142592"/>
    </source>
</evidence>